<dbReference type="RefSeq" id="WP_208659928.1">
    <property type="nucleotide sequence ID" value="NZ_CP031775.2"/>
</dbReference>
<evidence type="ECO:0000256" key="1">
    <source>
        <dbReference type="SAM" id="Phobius"/>
    </source>
</evidence>
<gene>
    <name evidence="2" type="ORF">D0436_17825</name>
</gene>
<dbReference type="KEGG" id="sdeo:D0436_17825"/>
<accession>A0A5B8R2U6</accession>
<feature type="transmembrane region" description="Helical" evidence="1">
    <location>
        <begin position="38"/>
        <end position="60"/>
    </location>
</feature>
<dbReference type="EMBL" id="CP031775">
    <property type="protein sequence ID" value="QDZ92161.1"/>
    <property type="molecule type" value="Genomic_DNA"/>
</dbReference>
<keyword evidence="1" id="KW-1133">Transmembrane helix</keyword>
<name>A0A5B8R2U6_9GAMM</name>
<reference evidence="2 3" key="1">
    <citation type="journal article" date="2019" name="Ecotoxicol. Environ. Saf.">
        <title>Microbial characterization of heavy metal resistant bacterial strains isolated from an electroplating wastewater treatment plant.</title>
        <authorList>
            <person name="Cai X."/>
            <person name="Zheng X."/>
            <person name="Zhang D."/>
            <person name="Iqbal W."/>
            <person name="Liu C."/>
            <person name="Yang B."/>
            <person name="Zhao X."/>
            <person name="Lu X."/>
            <person name="Mao Y."/>
        </authorList>
    </citation>
    <scope>NUCLEOTIDE SEQUENCE [LARGE SCALE GENOMIC DNA]</scope>
    <source>
        <strain evidence="2 3">Ni1-3</strain>
    </source>
</reference>
<evidence type="ECO:0000313" key="3">
    <source>
        <dbReference type="Proteomes" id="UP000321124"/>
    </source>
</evidence>
<evidence type="ECO:0000313" key="2">
    <source>
        <dbReference type="EMBL" id="QDZ92161.1"/>
    </source>
</evidence>
<feature type="transmembrane region" description="Helical" evidence="1">
    <location>
        <begin position="12"/>
        <end position="31"/>
    </location>
</feature>
<proteinExistence type="predicted"/>
<organism evidence="2 3">
    <name type="scientific">Shewanella decolorationis</name>
    <dbReference type="NCBI Taxonomy" id="256839"/>
    <lineage>
        <taxon>Bacteria</taxon>
        <taxon>Pseudomonadati</taxon>
        <taxon>Pseudomonadota</taxon>
        <taxon>Gammaproteobacteria</taxon>
        <taxon>Alteromonadales</taxon>
        <taxon>Shewanellaceae</taxon>
        <taxon>Shewanella</taxon>
    </lineage>
</organism>
<dbReference type="AlphaFoldDB" id="A0A5B8R2U6"/>
<dbReference type="Proteomes" id="UP000321124">
    <property type="component" value="Chromosome"/>
</dbReference>
<sequence length="70" mass="7757">MDFLRDGSVHPAVLFYTIISIGISIVCFLLAKDKRRNTVIAVITGLVPILNYLALAYYVGITKLDVTEEV</sequence>
<keyword evidence="1" id="KW-0812">Transmembrane</keyword>
<keyword evidence="1" id="KW-0472">Membrane</keyword>
<protein>
    <submittedName>
        <fullName evidence="2">Uncharacterized protein</fullName>
    </submittedName>
</protein>